<dbReference type="PANTHER" id="PTHR42743">
    <property type="entry name" value="AMINO-ACID AMINOTRANSFERASE"/>
    <property type="match status" value="1"/>
</dbReference>
<feature type="region of interest" description="Disordered" evidence="2">
    <location>
        <begin position="308"/>
        <end position="327"/>
    </location>
</feature>
<dbReference type="RefSeq" id="WP_267947819.1">
    <property type="nucleotide sequence ID" value="NZ_JBEQNA010000005.1"/>
</dbReference>
<dbReference type="PANTHER" id="PTHR42743:SF4">
    <property type="entry name" value="BRANCHED-CHAIN-AMINO-ACID AMINOTRANSFERASE-RELATED"/>
    <property type="match status" value="1"/>
</dbReference>
<dbReference type="InterPro" id="IPR043131">
    <property type="entry name" value="BCAT-like_N"/>
</dbReference>
<keyword evidence="3" id="KW-0808">Transferase</keyword>
<keyword evidence="3" id="KW-0032">Aminotransferase</keyword>
<protein>
    <submittedName>
        <fullName evidence="3">Aminotransferase class IV</fullName>
    </submittedName>
</protein>
<evidence type="ECO:0000256" key="2">
    <source>
        <dbReference type="SAM" id="MobiDB-lite"/>
    </source>
</evidence>
<dbReference type="GO" id="GO:0008483">
    <property type="term" value="F:transaminase activity"/>
    <property type="evidence" value="ECO:0007669"/>
    <property type="project" value="UniProtKB-KW"/>
</dbReference>
<comment type="caution">
    <text evidence="3">The sequence shown here is derived from an EMBL/GenBank/DDBJ whole genome shotgun (WGS) entry which is preliminary data.</text>
</comment>
<accession>A0ABV1ZRI7</accession>
<proteinExistence type="inferred from homology"/>
<sequence length="327" mass="35759">MYEKAPETIWWNGSLVPWDRARVHVTSEVAMRGTNVFEGLRAYWQPESEQHVVVHLHRHLARLAQSARLIRLPQAESAESVARLLDGVPELIRALRHRGDLYLRPTLYIDEGRYGWRSGQVKLGCYIAGYPTDPRVDRPMSCVVSSWRRSPDLAVSPLAKVGAAYQAFRLPRIEAAMAGADEAILLNTNDTVAETGGAAVFLVRGDTVVTPPLADGVLDGITRGIVIDLLRSRWGMKVVERSVPRSELYVADEVFVCGTLDEVRIVSSVDAVPIGGGTWPVAEGVRALYLDICAGQQDPVDPAMLHTVSSAPPGPDLQDRSTGSPPL</sequence>
<dbReference type="SUPFAM" id="SSF56752">
    <property type="entry name" value="D-aminoacid aminotransferase-like PLP-dependent enzymes"/>
    <property type="match status" value="1"/>
</dbReference>
<dbReference type="InterPro" id="IPR050571">
    <property type="entry name" value="Class-IV_PLP-Dep_Aminotrnsfr"/>
</dbReference>
<reference evidence="3 4" key="1">
    <citation type="submission" date="2024-06" db="EMBL/GenBank/DDBJ databases">
        <authorList>
            <person name="Bataeva Y.V."/>
            <person name="Grigorian L.N."/>
            <person name="Solomentsev V.I."/>
        </authorList>
    </citation>
    <scope>NUCLEOTIDE SEQUENCE [LARGE SCALE GENOMIC DNA]</scope>
    <source>
        <strain evidence="4">SCPM-O-B-12605 (RCAM04882)</strain>
    </source>
</reference>
<dbReference type="InterPro" id="IPR043132">
    <property type="entry name" value="BCAT-like_C"/>
</dbReference>
<evidence type="ECO:0000313" key="4">
    <source>
        <dbReference type="Proteomes" id="UP001432401"/>
    </source>
</evidence>
<keyword evidence="4" id="KW-1185">Reference proteome</keyword>
<organism evidence="3 4">
    <name type="scientific">Nocardiopsis tropica</name>
    <dbReference type="NCBI Taxonomy" id="109330"/>
    <lineage>
        <taxon>Bacteria</taxon>
        <taxon>Bacillati</taxon>
        <taxon>Actinomycetota</taxon>
        <taxon>Actinomycetes</taxon>
        <taxon>Streptosporangiales</taxon>
        <taxon>Nocardiopsidaceae</taxon>
        <taxon>Nocardiopsis</taxon>
    </lineage>
</organism>
<evidence type="ECO:0000256" key="1">
    <source>
        <dbReference type="ARBA" id="ARBA00009320"/>
    </source>
</evidence>
<gene>
    <name evidence="3" type="ORF">ABUK86_08020</name>
</gene>
<dbReference type="Gene3D" id="3.30.470.10">
    <property type="match status" value="1"/>
</dbReference>
<dbReference type="Gene3D" id="3.20.10.10">
    <property type="entry name" value="D-amino Acid Aminotransferase, subunit A, domain 2"/>
    <property type="match status" value="1"/>
</dbReference>
<dbReference type="InterPro" id="IPR001544">
    <property type="entry name" value="Aminotrans_IV"/>
</dbReference>
<dbReference type="InterPro" id="IPR036038">
    <property type="entry name" value="Aminotransferase-like"/>
</dbReference>
<dbReference type="Pfam" id="PF01063">
    <property type="entry name" value="Aminotran_4"/>
    <property type="match status" value="1"/>
</dbReference>
<name>A0ABV1ZRI7_9ACTN</name>
<dbReference type="EMBL" id="JBEQNB010000004">
    <property type="protein sequence ID" value="MES0833717.1"/>
    <property type="molecule type" value="Genomic_DNA"/>
</dbReference>
<evidence type="ECO:0000313" key="3">
    <source>
        <dbReference type="EMBL" id="MES0833717.1"/>
    </source>
</evidence>
<comment type="similarity">
    <text evidence="1">Belongs to the class-IV pyridoxal-phosphate-dependent aminotransferase family.</text>
</comment>
<dbReference type="Proteomes" id="UP001432401">
    <property type="component" value="Unassembled WGS sequence"/>
</dbReference>